<dbReference type="RefSeq" id="WP_251589519.1">
    <property type="nucleotide sequence ID" value="NZ_JAMLJI010000001.1"/>
</dbReference>
<dbReference type="PANTHER" id="PTHR38690">
    <property type="entry name" value="PROTEASE-RELATED"/>
    <property type="match status" value="1"/>
</dbReference>
<keyword evidence="1" id="KW-0472">Membrane</keyword>
<dbReference type="InterPro" id="IPR025263">
    <property type="entry name" value="YhdP_central"/>
</dbReference>
<gene>
    <name evidence="3" type="ORF">QC825_06430</name>
</gene>
<feature type="transmembrane region" description="Helical" evidence="1">
    <location>
        <begin position="7"/>
        <end position="29"/>
    </location>
</feature>
<dbReference type="Pfam" id="PF13116">
    <property type="entry name" value="YhdP"/>
    <property type="match status" value="1"/>
</dbReference>
<keyword evidence="1" id="KW-0812">Transmembrane</keyword>
<comment type="caution">
    <text evidence="3">The sequence shown here is derived from an EMBL/GenBank/DDBJ whole genome shotgun (WGS) entry which is preliminary data.</text>
</comment>
<evidence type="ECO:0000256" key="1">
    <source>
        <dbReference type="SAM" id="Phobius"/>
    </source>
</evidence>
<keyword evidence="4" id="KW-1185">Reference proteome</keyword>
<feature type="domain" description="YhdP central" evidence="2">
    <location>
        <begin position="5"/>
        <end position="1280"/>
    </location>
</feature>
<evidence type="ECO:0000313" key="3">
    <source>
        <dbReference type="EMBL" id="MDR5895703.1"/>
    </source>
</evidence>
<accession>A0ABU1GUI8</accession>
<dbReference type="PANTHER" id="PTHR38690:SF1">
    <property type="entry name" value="PROTEASE"/>
    <property type="match status" value="1"/>
</dbReference>
<reference evidence="3 4" key="1">
    <citation type="submission" date="2023-04" db="EMBL/GenBank/DDBJ databases">
        <title>A long-awaited taxogenomic arrangement of the family Halomonadaceae.</title>
        <authorList>
            <person name="De La Haba R."/>
            <person name="Chuvochina M."/>
            <person name="Wittouck S."/>
            <person name="Arahal D.R."/>
            <person name="Sanchez-Porro C."/>
            <person name="Hugenholtz P."/>
            <person name="Ventosa A."/>
        </authorList>
    </citation>
    <scope>NUCLEOTIDE SEQUENCE [LARGE SCALE GENOMIC DNA]</scope>
    <source>
        <strain evidence="3 4">DSM 22428</strain>
    </source>
</reference>
<keyword evidence="1" id="KW-1133">Transmembrane helix</keyword>
<organism evidence="3 4">
    <name type="scientific">Larsenimonas suaedae</name>
    <dbReference type="NCBI Taxonomy" id="1851019"/>
    <lineage>
        <taxon>Bacteria</taxon>
        <taxon>Pseudomonadati</taxon>
        <taxon>Pseudomonadota</taxon>
        <taxon>Gammaproteobacteria</taxon>
        <taxon>Oceanospirillales</taxon>
        <taxon>Halomonadaceae</taxon>
        <taxon>Larsenimonas</taxon>
    </lineage>
</organism>
<dbReference type="Proteomes" id="UP001269375">
    <property type="component" value="Unassembled WGS sequence"/>
</dbReference>
<evidence type="ECO:0000259" key="2">
    <source>
        <dbReference type="Pfam" id="PF13116"/>
    </source>
</evidence>
<protein>
    <submittedName>
        <fullName evidence="3">AsmA-like C-terminal region-containing protein</fullName>
    </submittedName>
</protein>
<sequence>MGAIQTLVRILGGLTAAVLVICAIGISALRLGVLGLPVIQPMVLKTLGVPDDTYLSAKDISFRFVGFDPRLVFDDLTLAQPATKTHPARPLLTIDSFTARIDSMASLQEGAPVLGRLDIASPSVHFYQDSQGRWPWQRSSATSSTSGFSIERLNAWATLLSRQRFNIDNAHVHFHAPTATTELTLPTVALHRAGNDYQLEALGHVGDATSDGVRLVARLPDTGRQLDGKLQLTVQAEQALPLLNTLFPASPVTPTDGRGNMTLWAQWAKGELVGVQGVLDVPRLSLDNDQGVFDVNALEAKWAFTREASHWQGALFDLSGHLAGKEAAVLPSRVALSASEGFDDLTLRLPGFALDGLNTLWPILPEGTLRQALTTMAPRGQVTGLELHYDKTWHIKAGARDVHLDPWQGGPGGGPLDLWVAGRLDAGTVEFAMDKGRMMLPSVFEQAMTLNEVRGAIDWTNADHRWRFQSTRFKARRQGADVTGTLTATVPERGPQTLALSLDARDIVAKTPAQWLPLNALDPGVSTWFRENLKYGEIPRAALSMALTFNDDKKDRDQIHLDMDIRNARFAYVKGWPALTEVDGHVVLDNDQFDATIAHANQNGLETTSGEAHYRDNVLTASARVSGNASNALSFLQQAPLEASLSQSLAQWRTSGPIQGDITVRVPMSEEGTADIQVKGAIARGRSLFLPADITTTDIAGSFKYHHHDDVDELLGTFTGQVFEDQVKVKVDLAHNLVTFDGRAHANGVAGWLGLDGLTKSIDGAFNYRAALHLKDSGPVLTLSSPMTGLVVDLPPPFAKLVDRPAPLDMQMDFGNGSGELTFEDRVHARWRHSDAQGQVWLEHWPSDPEWPSSDHWYVNWDADALSPGAWVEPLSQISLTPRAAASSEAGDDAFGSSVRPFNELLGAVRLNAGCLEIKGECRGPLALMAVPDGATWVTKLRSELATGTVRWSPSGYPTPVDARLDVLNVDRVLDIGTDAADNDFAPHLPQRVYSLLDPDGSADTGSTTEALPYSKAMAGVPAGQLFVDTLIYNGHKAGPLTTRWQSDASELRLDPLEVVLPGSTFNGALTWADVGERSLTRMEGRITSKDLADTVTLFTEKPALHTDSATFNARVAWPGAPWQVELGQMGGHLRLDTGPGRLTAVNSTFAKVLGAVNLDNLMRRLALNFSDLTQKGVAFKRIHGAASLLNGRLVTDSPVVIDGTATSFTVDGQLSFIQQTIDARLGVTVPVTQNLPLAAFAIGAPQVGGVLWLFHELFEGWLNDVSQIHYRVRGPFGAPHLSLESAE</sequence>
<dbReference type="EMBL" id="JARWAO010000003">
    <property type="protein sequence ID" value="MDR5895703.1"/>
    <property type="molecule type" value="Genomic_DNA"/>
</dbReference>
<dbReference type="InterPro" id="IPR011836">
    <property type="entry name" value="YhdP"/>
</dbReference>
<proteinExistence type="predicted"/>
<evidence type="ECO:0000313" key="4">
    <source>
        <dbReference type="Proteomes" id="UP001269375"/>
    </source>
</evidence>
<name>A0ABU1GUI8_9GAMM</name>